<comment type="caution">
    <text evidence="3">The sequence shown here is derived from an EMBL/GenBank/DDBJ whole genome shotgun (WGS) entry which is preliminary data.</text>
</comment>
<keyword evidence="4" id="KW-1185">Reference proteome</keyword>
<accession>A0A2A4B2F8</accession>
<feature type="domain" description="Tip attachment protein J" evidence="1">
    <location>
        <begin position="232"/>
        <end position="380"/>
    </location>
</feature>
<evidence type="ECO:0000313" key="4">
    <source>
        <dbReference type="Proteomes" id="UP000218366"/>
    </source>
</evidence>
<gene>
    <name evidence="3" type="ORF">COC42_10750</name>
</gene>
<dbReference type="InterPro" id="IPR032876">
    <property type="entry name" value="J_dom"/>
</dbReference>
<dbReference type="Pfam" id="PF23666">
    <property type="entry name" value="Rcc01698_C"/>
    <property type="match status" value="1"/>
</dbReference>
<dbReference type="Pfam" id="PF13550">
    <property type="entry name" value="Phage-tail_3"/>
    <property type="match status" value="1"/>
</dbReference>
<evidence type="ECO:0000313" key="3">
    <source>
        <dbReference type="EMBL" id="PCD01969.1"/>
    </source>
</evidence>
<name>A0A2A4B2F8_9SPHN</name>
<dbReference type="EMBL" id="NWMW01000002">
    <property type="protein sequence ID" value="PCD01969.1"/>
    <property type="molecule type" value="Genomic_DNA"/>
</dbReference>
<dbReference type="RefSeq" id="WP_096343347.1">
    <property type="nucleotide sequence ID" value="NZ_NWMW01000002.1"/>
</dbReference>
<organism evidence="3 4">
    <name type="scientific">Sphingomonas spermidinifaciens</name>
    <dbReference type="NCBI Taxonomy" id="1141889"/>
    <lineage>
        <taxon>Bacteria</taxon>
        <taxon>Pseudomonadati</taxon>
        <taxon>Pseudomonadota</taxon>
        <taxon>Alphaproteobacteria</taxon>
        <taxon>Sphingomonadales</taxon>
        <taxon>Sphingomonadaceae</taxon>
        <taxon>Sphingomonas</taxon>
    </lineage>
</organism>
<dbReference type="InterPro" id="IPR056490">
    <property type="entry name" value="Rcc01698_C"/>
</dbReference>
<dbReference type="Proteomes" id="UP000218366">
    <property type="component" value="Unassembled WGS sequence"/>
</dbReference>
<feature type="domain" description="Rcc01698-like C-terminal" evidence="2">
    <location>
        <begin position="476"/>
        <end position="569"/>
    </location>
</feature>
<evidence type="ECO:0000259" key="2">
    <source>
        <dbReference type="Pfam" id="PF23666"/>
    </source>
</evidence>
<dbReference type="OrthoDB" id="8445115at2"/>
<reference evidence="3 4" key="1">
    <citation type="submission" date="2017-09" db="EMBL/GenBank/DDBJ databases">
        <title>Sphingomonas spermidinifaciens 9NM-10, whole genome shotgun sequence.</title>
        <authorList>
            <person name="Feng G."/>
            <person name="Zhu H."/>
        </authorList>
    </citation>
    <scope>NUCLEOTIDE SEQUENCE [LARGE SCALE GENOMIC DNA]</scope>
    <source>
        <strain evidence="3 4">9NM-10</strain>
    </source>
</reference>
<evidence type="ECO:0000259" key="1">
    <source>
        <dbReference type="Pfam" id="PF13550"/>
    </source>
</evidence>
<protein>
    <submittedName>
        <fullName evidence="3">Uncharacterized protein</fullName>
    </submittedName>
</protein>
<sequence length="712" mass="72967">MATLILTTVGTIVGGPIGGAIGAIAGQAVDRAVFRPAARQGPRLNELAVQTSSYGSEIPQLFGTMRVAGTVIWATDLIETQSTDGGGKGAPHTVRYSYSASFAVLLSARPIRTVRRIWADGKLLRGVGGGFTAETGFRLHTGGEDQAADPLIASAVGAERAMAMRGQAYAVFEGLALADFANRIPSLTFEVVADEGACDPGEIAAAVGGGRLITREPMGPALGGFSAHGGSRRAVIEALANASGGWFAPDGDAMAMRAGEGPAVAVADAGLGGARGVRTVAPADQAPKVVTIGHYDAARDYQAGLQRAVRPGAGWRERHEELPAVLAADTAKQVAASMLARADADRRRRRVACGWEGLAIPPGARVRVEGDAGLWRVTGWSLEAMAVELELAPIALATATASADPGAVVGAPDRPRGRTILVAAELPPLDDALPSRAQIVVVAGGTEPGWRGATVLMSSDAGTSWSAAASLRAAGVVGQVVTPPGTGLAAIEDRRSELIVELAHDGMTLAGASQAGMDGGGNLALVGGELIQFGVAEQVAPRRWRLRQLWRGRRGTGLAIGGHVAGEPFALLSPGSVTLLPAGVAIGGTLSLAPSSPGDTGPLRTTEVPVTGVSVAPPAPAHLRAARVASGGCRLDWIRRSRAGWRWEDAVDVPLVEERERYRIEILGGAGPPRFVESDAATLSIDGGGNTARLVQIGTHGASPARTIMLED</sequence>
<proteinExistence type="predicted"/>
<dbReference type="AlphaFoldDB" id="A0A2A4B2F8"/>